<dbReference type="PANTHER" id="PTHR42977">
    <property type="entry name" value="HYDROLASE-RELATED"/>
    <property type="match status" value="1"/>
</dbReference>
<reference evidence="2" key="1">
    <citation type="submission" date="2020-02" db="EMBL/GenBank/DDBJ databases">
        <authorList>
            <person name="Meier V. D."/>
        </authorList>
    </citation>
    <scope>NUCLEOTIDE SEQUENCE</scope>
    <source>
        <strain evidence="2">AVDCRST_MAG56</strain>
    </source>
</reference>
<dbReference type="InterPro" id="IPR029058">
    <property type="entry name" value="AB_hydrolase_fold"/>
</dbReference>
<dbReference type="InterPro" id="IPR000073">
    <property type="entry name" value="AB_hydrolase_1"/>
</dbReference>
<dbReference type="InterPro" id="IPR051340">
    <property type="entry name" value="Haloalkane_dehalogenase"/>
</dbReference>
<gene>
    <name evidence="2" type="ORF">AVDCRST_MAG56-1853</name>
</gene>
<organism evidence="2">
    <name type="scientific">uncultured Cytophagales bacterium</name>
    <dbReference type="NCBI Taxonomy" id="158755"/>
    <lineage>
        <taxon>Bacteria</taxon>
        <taxon>Pseudomonadati</taxon>
        <taxon>Bacteroidota</taxon>
        <taxon>Sphingobacteriia</taxon>
        <taxon>Sphingobacteriales</taxon>
        <taxon>environmental samples</taxon>
    </lineage>
</organism>
<feature type="domain" description="AB hydrolase-1" evidence="1">
    <location>
        <begin position="25"/>
        <end position="126"/>
    </location>
</feature>
<sequence>MISYKTVQVNGLDIFYREAGSRSNPTLLLLHGFPTSSHMLRNLMRDLAPDHHLIAPDYPGFGYASFPAPDAFGYSFESLYRVVLGFTEAVGLGRFSMYIQDYGAPIGLRLASRHPHRVQAIISQSGNAYTEGL</sequence>
<accession>A0A6J4IFX2</accession>
<dbReference type="SUPFAM" id="SSF53474">
    <property type="entry name" value="alpha/beta-Hydrolases"/>
    <property type="match status" value="1"/>
</dbReference>
<proteinExistence type="predicted"/>
<protein>
    <submittedName>
        <fullName evidence="2">Hydrolase, alpha/beta fold family</fullName>
    </submittedName>
</protein>
<dbReference type="Gene3D" id="3.40.50.1820">
    <property type="entry name" value="alpha/beta hydrolase"/>
    <property type="match status" value="1"/>
</dbReference>
<dbReference type="EMBL" id="CADCTQ010000172">
    <property type="protein sequence ID" value="CAA9249659.1"/>
    <property type="molecule type" value="Genomic_DNA"/>
</dbReference>
<evidence type="ECO:0000259" key="1">
    <source>
        <dbReference type="Pfam" id="PF00561"/>
    </source>
</evidence>
<dbReference type="PANTHER" id="PTHR42977:SF1">
    <property type="entry name" value="BLR6576 PROTEIN"/>
    <property type="match status" value="1"/>
</dbReference>
<dbReference type="GO" id="GO:0004301">
    <property type="term" value="F:epoxide hydrolase activity"/>
    <property type="evidence" value="ECO:0007669"/>
    <property type="project" value="TreeGrafter"/>
</dbReference>
<dbReference type="AlphaFoldDB" id="A0A6J4IFX2"/>
<dbReference type="Pfam" id="PF00561">
    <property type="entry name" value="Abhydrolase_1"/>
    <property type="match status" value="1"/>
</dbReference>
<keyword evidence="2" id="KW-0378">Hydrolase</keyword>
<evidence type="ECO:0000313" key="2">
    <source>
        <dbReference type="EMBL" id="CAA9249659.1"/>
    </source>
</evidence>
<name>A0A6J4IFX2_9SPHI</name>